<dbReference type="Gene3D" id="3.40.50.1000">
    <property type="entry name" value="HAD superfamily/HAD-like"/>
    <property type="match status" value="1"/>
</dbReference>
<evidence type="ECO:0000256" key="4">
    <source>
        <dbReference type="ARBA" id="ARBA00022989"/>
    </source>
</evidence>
<dbReference type="InterPro" id="IPR059000">
    <property type="entry name" value="ATPase_P-type_domA"/>
</dbReference>
<dbReference type="SUPFAM" id="SSF56784">
    <property type="entry name" value="HAD-like"/>
    <property type="match status" value="1"/>
</dbReference>
<dbReference type="Proteomes" id="UP000051679">
    <property type="component" value="Unassembled WGS sequence"/>
</dbReference>
<dbReference type="Pfam" id="PF00702">
    <property type="entry name" value="Hydrolase"/>
    <property type="match status" value="1"/>
</dbReference>
<evidence type="ECO:0000256" key="1">
    <source>
        <dbReference type="ARBA" id="ARBA00004141"/>
    </source>
</evidence>
<comment type="subcellular location">
    <subcellularLocation>
        <location evidence="1">Membrane</location>
        <topology evidence="1">Multi-pass membrane protein</topology>
    </subcellularLocation>
</comment>
<dbReference type="PRINTS" id="PR00120">
    <property type="entry name" value="HATPASE"/>
</dbReference>
<keyword evidence="4 6" id="KW-1133">Transmembrane helix</keyword>
<dbReference type="PRINTS" id="PR00119">
    <property type="entry name" value="CATATPASE"/>
</dbReference>
<evidence type="ECO:0000256" key="5">
    <source>
        <dbReference type="ARBA" id="ARBA00023136"/>
    </source>
</evidence>
<evidence type="ECO:0000313" key="8">
    <source>
        <dbReference type="EMBL" id="KRM55901.1"/>
    </source>
</evidence>
<evidence type="ECO:0000256" key="6">
    <source>
        <dbReference type="SAM" id="Phobius"/>
    </source>
</evidence>
<feature type="transmembrane region" description="Helical" evidence="6">
    <location>
        <begin position="603"/>
        <end position="624"/>
    </location>
</feature>
<keyword evidence="9" id="KW-1185">Reference proteome</keyword>
<gene>
    <name evidence="8" type="ORF">FC18_GL000953</name>
</gene>
<evidence type="ECO:0000259" key="7">
    <source>
        <dbReference type="Pfam" id="PF00122"/>
    </source>
</evidence>
<dbReference type="PANTHER" id="PTHR42861">
    <property type="entry name" value="CALCIUM-TRANSPORTING ATPASE"/>
    <property type="match status" value="1"/>
</dbReference>
<dbReference type="GO" id="GO:0016887">
    <property type="term" value="F:ATP hydrolysis activity"/>
    <property type="evidence" value="ECO:0007669"/>
    <property type="project" value="InterPro"/>
</dbReference>
<dbReference type="InterPro" id="IPR023214">
    <property type="entry name" value="HAD_sf"/>
</dbReference>
<sequence length="765" mass="82539">MNQKIQAGQVNTTLSPLTRSVSQIIASNTFTLFNLVNVILGALIFTTGSYTNLLFLGVAIVNTAIGTFQEIRAKKQLDSLTILNQAQARVRRNGQEQMIPQDQIVDGDVLLLRRGDQLVVDGTVIGTSHVEIDESPLTGEPNAISKVPGDKLLSGSFVVAGHTEMVVTRVGQETFAAKLALEAKAEKVGTSQLLATINRIIQILTWVLIPLGVALFAVSFFRRGDYNRAILTTSAAMIGMIPEGLVLLTNVALAVSSLNLGRKRVLVRSLTAIEALARVDTICLDKTGTITSGKLSVNQIQSTGKYQQHDVEQIAAAVVYALNDDNETALAIKSKINQPTFATVTATVPFSSARKWSGASFSDGNNYFIGAPEFTFPDGLPQDMQTTIHQAAASGLRVLVVGKARALTTPLTAPEPVGIITIADELRPTAIDTLGFFAKQDVSLKVISGDNPVTVANVAKQAQIAGADKYVNMATIPDDADFHQLMANYTVFGRVTPQQKRALIAAHQDNGHTVAMTGDGVNDVLAMRQADCAIAMASGSDAASAIADFVLLDSNFDAMTGVLNEGRRVINNIESVASLYLIKTMYSAALAAIFIFLNMDYPIVPIYLTPVSAAAVAIPSFFLTLEPNFARVTGQFLQKVMTFAAPAALAIVIYTLGLTWLESLWHIPFAQTGTIVALLIGCVSYNVLFRVSRPFNRYKFAMVVIVGLALFGVFFVVNPLFSLSNLWDWHLFLIYAPLAASTVPVYLALQEFLGRRILAKINWRH</sequence>
<dbReference type="SUPFAM" id="SSF81665">
    <property type="entry name" value="Calcium ATPase, transmembrane domain M"/>
    <property type="match status" value="1"/>
</dbReference>
<feature type="transmembrane region" description="Helical" evidence="6">
    <location>
        <begin position="636"/>
        <end position="657"/>
    </location>
</feature>
<dbReference type="EMBL" id="AYYO01000011">
    <property type="protein sequence ID" value="KRM55901.1"/>
    <property type="molecule type" value="Genomic_DNA"/>
</dbReference>
<feature type="transmembrane region" description="Helical" evidence="6">
    <location>
        <begin position="700"/>
        <end position="717"/>
    </location>
</feature>
<feature type="transmembrane region" description="Helical" evidence="6">
    <location>
        <begin position="577"/>
        <end position="597"/>
    </location>
</feature>
<dbReference type="InterPro" id="IPR008250">
    <property type="entry name" value="ATPase_P-typ_transduc_dom_A_sf"/>
</dbReference>
<keyword evidence="2 6" id="KW-0812">Transmembrane</keyword>
<dbReference type="Pfam" id="PF00122">
    <property type="entry name" value="E1-E2_ATPase"/>
    <property type="match status" value="1"/>
</dbReference>
<dbReference type="SFLD" id="SFLDS00003">
    <property type="entry name" value="Haloacid_Dehalogenase"/>
    <property type="match status" value="1"/>
</dbReference>
<dbReference type="InterPro" id="IPR018303">
    <property type="entry name" value="ATPase_P-typ_P_site"/>
</dbReference>
<feature type="transmembrane region" description="Helical" evidence="6">
    <location>
        <begin position="50"/>
        <end position="68"/>
    </location>
</feature>
<proteinExistence type="predicted"/>
<dbReference type="Gene3D" id="3.40.1110.10">
    <property type="entry name" value="Calcium-transporting ATPase, cytoplasmic domain N"/>
    <property type="match status" value="1"/>
</dbReference>
<feature type="transmembrane region" description="Helical" evidence="6">
    <location>
        <begin position="669"/>
        <end position="688"/>
    </location>
</feature>
<keyword evidence="3" id="KW-1278">Translocase</keyword>
<dbReference type="GO" id="GO:0005524">
    <property type="term" value="F:ATP binding"/>
    <property type="evidence" value="ECO:0007669"/>
    <property type="project" value="InterPro"/>
</dbReference>
<feature type="transmembrane region" description="Helical" evidence="6">
    <location>
        <begin position="233"/>
        <end position="255"/>
    </location>
</feature>
<dbReference type="SFLD" id="SFLDG00002">
    <property type="entry name" value="C1.7:_P-type_atpase_like"/>
    <property type="match status" value="1"/>
</dbReference>
<evidence type="ECO:0000256" key="3">
    <source>
        <dbReference type="ARBA" id="ARBA00022967"/>
    </source>
</evidence>
<dbReference type="STRING" id="1291052.FC18_GL000953"/>
<dbReference type="Gene3D" id="1.20.1110.10">
    <property type="entry name" value="Calcium-transporting ATPase, transmembrane domain"/>
    <property type="match status" value="1"/>
</dbReference>
<feature type="transmembrane region" description="Helical" evidence="6">
    <location>
        <begin position="203"/>
        <end position="221"/>
    </location>
</feature>
<evidence type="ECO:0000313" key="9">
    <source>
        <dbReference type="Proteomes" id="UP000051679"/>
    </source>
</evidence>
<dbReference type="SUPFAM" id="SSF81653">
    <property type="entry name" value="Calcium ATPase, transduction domain A"/>
    <property type="match status" value="1"/>
</dbReference>
<dbReference type="InterPro" id="IPR001757">
    <property type="entry name" value="P_typ_ATPase"/>
</dbReference>
<feature type="transmembrane region" description="Helical" evidence="6">
    <location>
        <begin position="21"/>
        <end position="44"/>
    </location>
</feature>
<comment type="caution">
    <text evidence="8">The sequence shown here is derived from an EMBL/GenBank/DDBJ whole genome shotgun (WGS) entry which is preliminary data.</text>
</comment>
<name>A0A0R1ZLN3_9LACO</name>
<keyword evidence="5 6" id="KW-0472">Membrane</keyword>
<dbReference type="GO" id="GO:0016020">
    <property type="term" value="C:membrane"/>
    <property type="evidence" value="ECO:0007669"/>
    <property type="project" value="UniProtKB-SubCell"/>
</dbReference>
<feature type="transmembrane region" description="Helical" evidence="6">
    <location>
        <begin position="729"/>
        <end position="749"/>
    </location>
</feature>
<accession>A0A0R1ZLN3</accession>
<dbReference type="PATRIC" id="fig|1291052.5.peg.967"/>
<dbReference type="SFLD" id="SFLDF00027">
    <property type="entry name" value="p-type_atpase"/>
    <property type="match status" value="1"/>
</dbReference>
<dbReference type="AlphaFoldDB" id="A0A0R1ZLN3"/>
<reference evidence="8 9" key="1">
    <citation type="journal article" date="2015" name="Genome Announc.">
        <title>Expanding the biotechnology potential of lactobacilli through comparative genomics of 213 strains and associated genera.</title>
        <authorList>
            <person name="Sun Z."/>
            <person name="Harris H.M."/>
            <person name="McCann A."/>
            <person name="Guo C."/>
            <person name="Argimon S."/>
            <person name="Zhang W."/>
            <person name="Yang X."/>
            <person name="Jeffery I.B."/>
            <person name="Cooney J.C."/>
            <person name="Kagawa T.F."/>
            <person name="Liu W."/>
            <person name="Song Y."/>
            <person name="Salvetti E."/>
            <person name="Wrobel A."/>
            <person name="Rasinkangas P."/>
            <person name="Parkhill J."/>
            <person name="Rea M.C."/>
            <person name="O'Sullivan O."/>
            <person name="Ritari J."/>
            <person name="Douillard F.P."/>
            <person name="Paul Ross R."/>
            <person name="Yang R."/>
            <person name="Briner A.E."/>
            <person name="Felis G.E."/>
            <person name="de Vos W.M."/>
            <person name="Barrangou R."/>
            <person name="Klaenhammer T.R."/>
            <person name="Caufield P.W."/>
            <person name="Cui Y."/>
            <person name="Zhang H."/>
            <person name="O'Toole P.W."/>
        </authorList>
    </citation>
    <scope>NUCLEOTIDE SEQUENCE [LARGE SCALE GENOMIC DNA]</scope>
    <source>
        <strain evidence="8 9">DSM 20505</strain>
    </source>
</reference>
<dbReference type="PROSITE" id="PS00154">
    <property type="entry name" value="ATPASE_E1_E2"/>
    <property type="match status" value="1"/>
</dbReference>
<dbReference type="InterPro" id="IPR023298">
    <property type="entry name" value="ATPase_P-typ_TM_dom_sf"/>
</dbReference>
<evidence type="ECO:0000256" key="2">
    <source>
        <dbReference type="ARBA" id="ARBA00022692"/>
    </source>
</evidence>
<feature type="domain" description="P-type ATPase A" evidence="7">
    <location>
        <begin position="83"/>
        <end position="180"/>
    </location>
</feature>
<dbReference type="Gene3D" id="2.70.150.10">
    <property type="entry name" value="Calcium-transporting ATPase, cytoplasmic transduction domain A"/>
    <property type="match status" value="1"/>
</dbReference>
<dbReference type="InterPro" id="IPR023299">
    <property type="entry name" value="ATPase_P-typ_cyto_dom_N"/>
</dbReference>
<dbReference type="InterPro" id="IPR044492">
    <property type="entry name" value="P_typ_ATPase_HD_dom"/>
</dbReference>
<dbReference type="NCBIfam" id="TIGR01494">
    <property type="entry name" value="ATPase_P-type"/>
    <property type="match status" value="2"/>
</dbReference>
<organism evidence="8 9">
    <name type="scientific">Lacticaseibacillus sharpeae JCM 1186 = DSM 20505</name>
    <dbReference type="NCBI Taxonomy" id="1291052"/>
    <lineage>
        <taxon>Bacteria</taxon>
        <taxon>Bacillati</taxon>
        <taxon>Bacillota</taxon>
        <taxon>Bacilli</taxon>
        <taxon>Lactobacillales</taxon>
        <taxon>Lactobacillaceae</taxon>
        <taxon>Lacticaseibacillus</taxon>
    </lineage>
</organism>
<dbReference type="InterPro" id="IPR036412">
    <property type="entry name" value="HAD-like_sf"/>
</dbReference>
<protein>
    <submittedName>
        <fullName evidence="8">Cation-transporting ATPase</fullName>
    </submittedName>
</protein>